<dbReference type="PANTHER" id="PTHR40072">
    <property type="entry name" value="MOLYBDOPTERIN-GUANINE DINUCLEOTIDE BIOSYNTHESIS ADAPTER PROTEIN-RELATED"/>
    <property type="match status" value="1"/>
</dbReference>
<sequence length="192" mass="22040">MQHSKRRIRRRQPCQITMPFVLQIVGYKNSGKTTLISRLLELILKQGIQAAIIKHDAHGFEMDHPGTDTYKLRTAGAHAVAITSSSGTAVLEEGEQSLEELISRFAAYDVVLVEGFKEASYPKWVMIRQSGDIELLYRLRNVRAAVWWDSKVFHHHSEHQHGHQPSALSFRLDDMSAMEKWLLCQLHGRQRE</sequence>
<dbReference type="SUPFAM" id="SSF52540">
    <property type="entry name" value="P-loop containing nucleoside triphosphate hydrolases"/>
    <property type="match status" value="1"/>
</dbReference>
<feature type="domain" description="Molybdopterin-guanine dinucleotide biosynthesis protein B (MobB)" evidence="1">
    <location>
        <begin position="21"/>
        <end position="143"/>
    </location>
</feature>
<evidence type="ECO:0000313" key="2">
    <source>
        <dbReference type="EMBL" id="MDO7904873.1"/>
    </source>
</evidence>
<dbReference type="RefSeq" id="WP_305022072.1">
    <property type="nucleotide sequence ID" value="NZ_JAUQTB010000001.1"/>
</dbReference>
<protein>
    <submittedName>
        <fullName evidence="2">Molybdopterin-guanine dinucleotide biosynthesis protein B</fullName>
    </submittedName>
</protein>
<dbReference type="InterPro" id="IPR027417">
    <property type="entry name" value="P-loop_NTPase"/>
</dbReference>
<proteinExistence type="predicted"/>
<dbReference type="Proteomes" id="UP001240171">
    <property type="component" value="Unassembled WGS sequence"/>
</dbReference>
<dbReference type="CDD" id="cd03116">
    <property type="entry name" value="MobB"/>
    <property type="match status" value="1"/>
</dbReference>
<dbReference type="Gene3D" id="3.40.50.300">
    <property type="entry name" value="P-loop containing nucleotide triphosphate hydrolases"/>
    <property type="match status" value="1"/>
</dbReference>
<evidence type="ECO:0000259" key="1">
    <source>
        <dbReference type="Pfam" id="PF03205"/>
    </source>
</evidence>
<dbReference type="NCBIfam" id="TIGR00176">
    <property type="entry name" value="mobB"/>
    <property type="match status" value="1"/>
</dbReference>
<evidence type="ECO:0000313" key="3">
    <source>
        <dbReference type="Proteomes" id="UP001240171"/>
    </source>
</evidence>
<dbReference type="InterPro" id="IPR052539">
    <property type="entry name" value="MGD_biosynthesis_adapter"/>
</dbReference>
<organism evidence="2 3">
    <name type="scientific">Paenibacillus lacisoli</name>
    <dbReference type="NCBI Taxonomy" id="3064525"/>
    <lineage>
        <taxon>Bacteria</taxon>
        <taxon>Bacillati</taxon>
        <taxon>Bacillota</taxon>
        <taxon>Bacilli</taxon>
        <taxon>Bacillales</taxon>
        <taxon>Paenibacillaceae</taxon>
        <taxon>Paenibacillus</taxon>
    </lineage>
</organism>
<comment type="caution">
    <text evidence="2">The sequence shown here is derived from an EMBL/GenBank/DDBJ whole genome shotgun (WGS) entry which is preliminary data.</text>
</comment>
<dbReference type="Pfam" id="PF03205">
    <property type="entry name" value="MobB"/>
    <property type="match status" value="1"/>
</dbReference>
<dbReference type="InterPro" id="IPR004435">
    <property type="entry name" value="MobB_dom"/>
</dbReference>
<reference evidence="2 3" key="1">
    <citation type="submission" date="2023-07" db="EMBL/GenBank/DDBJ databases">
        <title>Paenibacillus sp. JX-17 nov. isolated from soil.</title>
        <authorList>
            <person name="Wan Y."/>
            <person name="Liu B."/>
        </authorList>
    </citation>
    <scope>NUCLEOTIDE SEQUENCE [LARGE SCALE GENOMIC DNA]</scope>
    <source>
        <strain evidence="2 3">JX-17</strain>
    </source>
</reference>
<dbReference type="EMBL" id="JAUQTB010000001">
    <property type="protein sequence ID" value="MDO7904873.1"/>
    <property type="molecule type" value="Genomic_DNA"/>
</dbReference>
<accession>A0ABT9CB81</accession>
<name>A0ABT9CB81_9BACL</name>
<keyword evidence="3" id="KW-1185">Reference proteome</keyword>
<dbReference type="PANTHER" id="PTHR40072:SF1">
    <property type="entry name" value="MOLYBDOPTERIN-GUANINE DINUCLEOTIDE BIOSYNTHESIS ADAPTER PROTEIN"/>
    <property type="match status" value="1"/>
</dbReference>
<gene>
    <name evidence="2" type="primary">mobB</name>
    <name evidence="2" type="ORF">Q5741_00430</name>
</gene>